<sequence>ILVLDGEKNSGGPFTPLSAFLPNPFGPRDLLHDDTPLLLEPHDNRFSPVETHSPESLPNGDYCPAPETGDALLRKAALEAANDAHAPYTGCPSGAALMDTEGKVYKGSYVESAAYNPSFGPVQAALVAYVAAGGGSYERIVAAALVEKEGAKVRQEDTARILLNAVSPSCRLRSFTVPISKP</sequence>
<dbReference type="PANTHER" id="PTHR11644">
    <property type="entry name" value="CYTIDINE DEAMINASE"/>
    <property type="match status" value="1"/>
</dbReference>
<dbReference type="InterPro" id="IPR013171">
    <property type="entry name" value="Cyd/dCyd_deaminase_Zn-bd"/>
</dbReference>
<accession>S8C7U8</accession>
<dbReference type="Gene3D" id="3.40.140.10">
    <property type="entry name" value="Cytidine Deaminase, domain 2"/>
    <property type="match status" value="1"/>
</dbReference>
<dbReference type="PANTHER" id="PTHR11644:SF2">
    <property type="entry name" value="CYTIDINE DEAMINASE"/>
    <property type="match status" value="1"/>
</dbReference>
<evidence type="ECO:0000256" key="2">
    <source>
        <dbReference type="ARBA" id="ARBA00011738"/>
    </source>
</evidence>
<dbReference type="FunFam" id="3.40.140.10:FF:000006">
    <property type="entry name" value="Cytidine deaminase"/>
    <property type="match status" value="1"/>
</dbReference>
<feature type="non-terminal residue" evidence="4">
    <location>
        <position position="1"/>
    </location>
</feature>
<dbReference type="GO" id="GO:0008270">
    <property type="term" value="F:zinc ion binding"/>
    <property type="evidence" value="ECO:0007669"/>
    <property type="project" value="InterPro"/>
</dbReference>
<dbReference type="AlphaFoldDB" id="S8C7U8"/>
<dbReference type="GO" id="GO:0004126">
    <property type="term" value="F:cytidine deaminase activity"/>
    <property type="evidence" value="ECO:0007669"/>
    <property type="project" value="InterPro"/>
</dbReference>
<dbReference type="Proteomes" id="UP000015453">
    <property type="component" value="Unassembled WGS sequence"/>
</dbReference>
<comment type="similarity">
    <text evidence="1">Belongs to the cytidine and deoxycytidylate deaminase family.</text>
</comment>
<dbReference type="GO" id="GO:0042803">
    <property type="term" value="F:protein homodimerization activity"/>
    <property type="evidence" value="ECO:0007669"/>
    <property type="project" value="UniProtKB-ARBA"/>
</dbReference>
<dbReference type="SUPFAM" id="SSF53927">
    <property type="entry name" value="Cytidine deaminase-like"/>
    <property type="match status" value="1"/>
</dbReference>
<dbReference type="Pfam" id="PF08211">
    <property type="entry name" value="dCMP_cyt_deam_2"/>
    <property type="match status" value="1"/>
</dbReference>
<organism evidence="4 5">
    <name type="scientific">Genlisea aurea</name>
    <dbReference type="NCBI Taxonomy" id="192259"/>
    <lineage>
        <taxon>Eukaryota</taxon>
        <taxon>Viridiplantae</taxon>
        <taxon>Streptophyta</taxon>
        <taxon>Embryophyta</taxon>
        <taxon>Tracheophyta</taxon>
        <taxon>Spermatophyta</taxon>
        <taxon>Magnoliopsida</taxon>
        <taxon>eudicotyledons</taxon>
        <taxon>Gunneridae</taxon>
        <taxon>Pentapetalae</taxon>
        <taxon>asterids</taxon>
        <taxon>lamiids</taxon>
        <taxon>Lamiales</taxon>
        <taxon>Lentibulariaceae</taxon>
        <taxon>Genlisea</taxon>
    </lineage>
</organism>
<keyword evidence="5" id="KW-1185">Reference proteome</keyword>
<evidence type="ECO:0000313" key="4">
    <source>
        <dbReference type="EMBL" id="EPS60441.1"/>
    </source>
</evidence>
<dbReference type="GO" id="GO:0046135">
    <property type="term" value="P:pyrimidine nucleoside catabolic process"/>
    <property type="evidence" value="ECO:0007669"/>
    <property type="project" value="UniProtKB-ARBA"/>
</dbReference>
<name>S8C7U8_9LAMI</name>
<reference evidence="4 5" key="1">
    <citation type="journal article" date="2013" name="BMC Genomics">
        <title>The miniature genome of a carnivorous plant Genlisea aurea contains a low number of genes and short non-coding sequences.</title>
        <authorList>
            <person name="Leushkin E.V."/>
            <person name="Sutormin R.A."/>
            <person name="Nabieva E.R."/>
            <person name="Penin A.A."/>
            <person name="Kondrashov A.S."/>
            <person name="Logacheva M.D."/>
        </authorList>
    </citation>
    <scope>NUCLEOTIDE SEQUENCE [LARGE SCALE GENOMIC DNA]</scope>
</reference>
<evidence type="ECO:0000313" key="5">
    <source>
        <dbReference type="Proteomes" id="UP000015453"/>
    </source>
</evidence>
<evidence type="ECO:0000256" key="1">
    <source>
        <dbReference type="ARBA" id="ARBA00006576"/>
    </source>
</evidence>
<dbReference type="InterPro" id="IPR016193">
    <property type="entry name" value="Cytidine_deaminase-like"/>
</dbReference>
<dbReference type="EMBL" id="AUSU01007570">
    <property type="protein sequence ID" value="EPS60441.1"/>
    <property type="molecule type" value="Genomic_DNA"/>
</dbReference>
<proteinExistence type="inferred from homology"/>
<dbReference type="InterPro" id="IPR002125">
    <property type="entry name" value="CMP_dCMP_dom"/>
</dbReference>
<dbReference type="InterPro" id="IPR050202">
    <property type="entry name" value="Cyt/Deoxycyt_deaminase"/>
</dbReference>
<dbReference type="CDD" id="cd01283">
    <property type="entry name" value="cytidine_deaminase"/>
    <property type="match status" value="1"/>
</dbReference>
<comment type="caution">
    <text evidence="4">The sequence shown here is derived from an EMBL/GenBank/DDBJ whole genome shotgun (WGS) entry which is preliminary data.</text>
</comment>
<protein>
    <submittedName>
        <fullName evidence="4">Cytidine deaminase</fullName>
    </submittedName>
</protein>
<dbReference type="OrthoDB" id="897354at2759"/>
<gene>
    <name evidence="4" type="ORF">M569_14363</name>
</gene>
<dbReference type="GO" id="GO:0005829">
    <property type="term" value="C:cytosol"/>
    <property type="evidence" value="ECO:0007669"/>
    <property type="project" value="TreeGrafter"/>
</dbReference>
<feature type="domain" description="CMP/dCMP-type deaminase" evidence="3">
    <location>
        <begin position="68"/>
        <end position="182"/>
    </location>
</feature>
<evidence type="ECO:0000259" key="3">
    <source>
        <dbReference type="PROSITE" id="PS51747"/>
    </source>
</evidence>
<comment type="subunit">
    <text evidence="2">Homodimer.</text>
</comment>
<dbReference type="PROSITE" id="PS51747">
    <property type="entry name" value="CYT_DCMP_DEAMINASES_2"/>
    <property type="match status" value="1"/>
</dbReference>